<dbReference type="eggNOG" id="COG0589">
    <property type="taxonomic scope" value="Bacteria"/>
</dbReference>
<proteinExistence type="inferred from homology"/>
<evidence type="ECO:0000256" key="3">
    <source>
        <dbReference type="ARBA" id="ARBA00022490"/>
    </source>
</evidence>
<dbReference type="GO" id="GO:0005737">
    <property type="term" value="C:cytoplasm"/>
    <property type="evidence" value="ECO:0007669"/>
    <property type="project" value="UniProtKB-SubCell"/>
</dbReference>
<evidence type="ECO:0000313" key="7">
    <source>
        <dbReference type="Proteomes" id="UP000002770"/>
    </source>
</evidence>
<sequence>MKQFHNILFVSSGFRDECGALQQAIQLAYDNQAALKILIICPPLPRSLEQYKTSYEIFLKENINKTIEAAKEKLPLQKRKLTMKTELEWESSVSICIIQHVLRQSHDLVIKAAEDTNSAGFKALDMTLLRKCPCPLFLHRPFKHSQDIRIAVAIDPNDEDSSEQALTMNLLQLTQKLARNYNGQFSIISCWDFVLEHFLRTSAWREIPQDEIEETIQNEGQAKYLTLSELIKQAGIHNQPTIYHLKGEPSEIIPTIIHDKEIDILVMGTIARTGISGFIIGNTAEDILQKVDCSLWAIKPQGFISPVKAY</sequence>
<name>G9ELT4_9GAMM</name>
<protein>
    <recommendedName>
        <fullName evidence="5">UspA domain-containing protein</fullName>
    </recommendedName>
</protein>
<organism evidence="6 7">
    <name type="scientific">Legionella drancourtii LLAP12</name>
    <dbReference type="NCBI Taxonomy" id="658187"/>
    <lineage>
        <taxon>Bacteria</taxon>
        <taxon>Pseudomonadati</taxon>
        <taxon>Pseudomonadota</taxon>
        <taxon>Gammaproteobacteria</taxon>
        <taxon>Legionellales</taxon>
        <taxon>Legionellaceae</taxon>
        <taxon>Legionella</taxon>
    </lineage>
</organism>
<comment type="function">
    <text evidence="4">Required for resistance to DNA-damaging agents.</text>
</comment>
<dbReference type="Pfam" id="PF00582">
    <property type="entry name" value="Usp"/>
    <property type="match status" value="1"/>
</dbReference>
<dbReference type="OrthoDB" id="239260at2"/>
<dbReference type="STRING" id="658187.LDG_6085"/>
<dbReference type="InterPro" id="IPR006016">
    <property type="entry name" value="UspA"/>
</dbReference>
<dbReference type="RefSeq" id="WP_006870030.1">
    <property type="nucleotide sequence ID" value="NZ_JH413808.1"/>
</dbReference>
<keyword evidence="3" id="KW-0963">Cytoplasm</keyword>
<evidence type="ECO:0000259" key="5">
    <source>
        <dbReference type="Pfam" id="PF00582"/>
    </source>
</evidence>
<dbReference type="FunCoup" id="G9ELT4">
    <property type="interactions" value="18"/>
</dbReference>
<dbReference type="Gene3D" id="3.40.50.12370">
    <property type="match status" value="1"/>
</dbReference>
<feature type="domain" description="UspA" evidence="5">
    <location>
        <begin position="149"/>
        <end position="299"/>
    </location>
</feature>
<dbReference type="SUPFAM" id="SSF52402">
    <property type="entry name" value="Adenine nucleotide alpha hydrolases-like"/>
    <property type="match status" value="2"/>
</dbReference>
<evidence type="ECO:0000256" key="4">
    <source>
        <dbReference type="ARBA" id="ARBA00037131"/>
    </source>
</evidence>
<comment type="subcellular location">
    <subcellularLocation>
        <location evidence="1">Cytoplasm</location>
    </subcellularLocation>
</comment>
<accession>G9ELT4</accession>
<dbReference type="AlphaFoldDB" id="G9ELT4"/>
<dbReference type="PANTHER" id="PTHR47892:SF1">
    <property type="entry name" value="UNIVERSAL STRESS PROTEIN E"/>
    <property type="match status" value="1"/>
</dbReference>
<gene>
    <name evidence="6" type="ORF">LDG_6085</name>
</gene>
<comment type="similarity">
    <text evidence="2">Belongs to the universal stress protein A family.</text>
</comment>
<evidence type="ECO:0000256" key="2">
    <source>
        <dbReference type="ARBA" id="ARBA00008791"/>
    </source>
</evidence>
<evidence type="ECO:0000256" key="1">
    <source>
        <dbReference type="ARBA" id="ARBA00004496"/>
    </source>
</evidence>
<evidence type="ECO:0000313" key="6">
    <source>
        <dbReference type="EMBL" id="EHL31919.1"/>
    </source>
</evidence>
<dbReference type="HOGENOM" id="CLU_049301_1_1_6"/>
<reference evidence="6 7" key="1">
    <citation type="journal article" date="2011" name="BMC Genomics">
        <title>Insight into cross-talk between intra-amoebal pathogens.</title>
        <authorList>
            <person name="Gimenez G."/>
            <person name="Bertelli C."/>
            <person name="Moliner C."/>
            <person name="Robert C."/>
            <person name="Raoult D."/>
            <person name="Fournier P.E."/>
            <person name="Greub G."/>
        </authorList>
    </citation>
    <scope>NUCLEOTIDE SEQUENCE [LARGE SCALE GENOMIC DNA]</scope>
    <source>
        <strain evidence="6 7">LLAP12</strain>
    </source>
</reference>
<dbReference type="EMBL" id="JH413808">
    <property type="protein sequence ID" value="EHL31919.1"/>
    <property type="molecule type" value="Genomic_DNA"/>
</dbReference>
<dbReference type="InParanoid" id="G9ELT4"/>
<dbReference type="Proteomes" id="UP000002770">
    <property type="component" value="Unassembled WGS sequence"/>
</dbReference>
<dbReference type="PANTHER" id="PTHR47892">
    <property type="entry name" value="UNIVERSAL STRESS PROTEIN E"/>
    <property type="match status" value="1"/>
</dbReference>
<keyword evidence="7" id="KW-1185">Reference proteome</keyword>